<keyword evidence="1" id="KW-1133">Transmembrane helix</keyword>
<dbReference type="Proteomes" id="UP000317169">
    <property type="component" value="Unassembled WGS sequence"/>
</dbReference>
<evidence type="ECO:0000256" key="1">
    <source>
        <dbReference type="SAM" id="Phobius"/>
    </source>
</evidence>
<keyword evidence="1" id="KW-0812">Transmembrane</keyword>
<comment type="caution">
    <text evidence="2">The sequence shown here is derived from an EMBL/GenBank/DDBJ whole genome shotgun (WGS) entry which is preliminary data.</text>
</comment>
<keyword evidence="1" id="KW-0472">Membrane</keyword>
<keyword evidence="3" id="KW-1185">Reference proteome</keyword>
<evidence type="ECO:0000313" key="3">
    <source>
        <dbReference type="Proteomes" id="UP000317169"/>
    </source>
</evidence>
<dbReference type="EMBL" id="VIAR01000015">
    <property type="protein sequence ID" value="TQD34037.1"/>
    <property type="molecule type" value="Genomic_DNA"/>
</dbReference>
<dbReference type="AlphaFoldDB" id="A0A507ZAV2"/>
<evidence type="ECO:0000313" key="2">
    <source>
        <dbReference type="EMBL" id="TQD34037.1"/>
    </source>
</evidence>
<gene>
    <name evidence="2" type="ORF">FKR84_12515</name>
</gene>
<sequence>MKKNITKYGILSFFGIAMIYQFIPIGDYCSGLLSGLNFLFFAGLLILTFFIVTIINLIKIYKKKQKFDLFPLILILSFGIIGYIIMSLENKKFWTTVKLSGIIQVEGRSPSGTLKLYKNGTFGATYHSIEYSCTFQGEYKLKNNKLQLERKDILIETDSIFTNQYVLNTVKESLTPINKSFKTIKIIK</sequence>
<organism evidence="2 3">
    <name type="scientific">Haloflavibacter putidus</name>
    <dbReference type="NCBI Taxonomy" id="2576776"/>
    <lineage>
        <taxon>Bacteria</taxon>
        <taxon>Pseudomonadati</taxon>
        <taxon>Bacteroidota</taxon>
        <taxon>Flavobacteriia</taxon>
        <taxon>Flavobacteriales</taxon>
        <taxon>Flavobacteriaceae</taxon>
        <taxon>Haloflavibacter</taxon>
    </lineage>
</organism>
<name>A0A507ZAV2_9FLAO</name>
<accession>A0A507ZAV2</accession>
<dbReference type="RefSeq" id="WP_141422657.1">
    <property type="nucleotide sequence ID" value="NZ_VIAR01000015.1"/>
</dbReference>
<feature type="transmembrane region" description="Helical" evidence="1">
    <location>
        <begin position="35"/>
        <end position="57"/>
    </location>
</feature>
<reference evidence="2 3" key="1">
    <citation type="submission" date="2019-06" db="EMBL/GenBank/DDBJ databases">
        <title>Flavibacter putida gen. nov., sp. nov., a novel marine bacterium of the family Flavobacteriaceae isolated from coastal seawater.</title>
        <authorList>
            <person name="Feng X."/>
        </authorList>
    </citation>
    <scope>NUCLEOTIDE SEQUENCE [LARGE SCALE GENOMIC DNA]</scope>
    <source>
        <strain evidence="2 3">PLHSN227</strain>
    </source>
</reference>
<proteinExistence type="predicted"/>
<dbReference type="OrthoDB" id="9778250at2"/>
<feature type="transmembrane region" description="Helical" evidence="1">
    <location>
        <begin position="69"/>
        <end position="88"/>
    </location>
</feature>
<protein>
    <submittedName>
        <fullName evidence="2">Uncharacterized protein</fullName>
    </submittedName>
</protein>
<feature type="transmembrane region" description="Helical" evidence="1">
    <location>
        <begin position="5"/>
        <end position="23"/>
    </location>
</feature>